<feature type="domain" description="RlmG N-terminal" evidence="8">
    <location>
        <begin position="3"/>
        <end position="181"/>
    </location>
</feature>
<comment type="similarity">
    <text evidence="6">Belongs to the methyltransferase superfamily. RlmG family.</text>
</comment>
<proteinExistence type="inferred from homology"/>
<comment type="function">
    <text evidence="6">Specifically methylates the guanine in position 1835 (m2G1835) of 23S rRNA.</text>
</comment>
<dbReference type="InterPro" id="IPR007848">
    <property type="entry name" value="Small_mtfrase_dom"/>
</dbReference>
<evidence type="ECO:0000256" key="4">
    <source>
        <dbReference type="ARBA" id="ARBA00022679"/>
    </source>
</evidence>
<comment type="caution">
    <text evidence="9">The sequence shown here is derived from an EMBL/GenBank/DDBJ whole genome shotgun (WGS) entry which is preliminary data.</text>
</comment>
<dbReference type="HAMAP" id="MF_01859">
    <property type="entry name" value="23SrRNA_methyltr_G"/>
    <property type="match status" value="1"/>
</dbReference>
<protein>
    <recommendedName>
        <fullName evidence="6">Ribosomal RNA large subunit methyltransferase G</fullName>
        <ecNumber evidence="6">2.1.1.174</ecNumber>
    </recommendedName>
    <alternativeName>
        <fullName evidence="6">23S rRNA m2G1835 methyltransferase</fullName>
    </alternativeName>
    <alternativeName>
        <fullName evidence="6">rRNA (guanine-N(2)-)-methyltransferase RlmG</fullName>
    </alternativeName>
</protein>
<keyword evidence="4 6" id="KW-0808">Transferase</keyword>
<evidence type="ECO:0000313" key="9">
    <source>
        <dbReference type="EMBL" id="RVU41724.1"/>
    </source>
</evidence>
<evidence type="ECO:0000256" key="1">
    <source>
        <dbReference type="ARBA" id="ARBA00022490"/>
    </source>
</evidence>
<evidence type="ECO:0000259" key="8">
    <source>
        <dbReference type="Pfam" id="PF26049"/>
    </source>
</evidence>
<dbReference type="PANTHER" id="PTHR47816:SF5">
    <property type="entry name" value="RIBOSOMAL RNA LARGE SUBUNIT METHYLTRANSFERASE G"/>
    <property type="match status" value="1"/>
</dbReference>
<keyword evidence="2 6" id="KW-0698">rRNA processing</keyword>
<dbReference type="GO" id="GO:0052916">
    <property type="term" value="F:23S rRNA (guanine(1835)-N(2))-methyltransferase activity"/>
    <property type="evidence" value="ECO:0007669"/>
    <property type="project" value="UniProtKB-EC"/>
</dbReference>
<gene>
    <name evidence="6" type="primary">rlmG</name>
    <name evidence="9" type="ORF">EOE67_00550</name>
</gene>
<comment type="subcellular location">
    <subcellularLocation>
        <location evidence="6">Cytoplasm</location>
    </subcellularLocation>
</comment>
<dbReference type="SUPFAM" id="SSF53335">
    <property type="entry name" value="S-adenosyl-L-methionine-dependent methyltransferases"/>
    <property type="match status" value="1"/>
</dbReference>
<accession>A0A437R4N3</accession>
<sequence>MTNQCQLAGQTFTLDRYPPEQKNRSLQAWDSADELLLSHALPILQQTATSVLLCNDQFGALACALAAYQPVQLTDSYISELATRHNFNQNQLDLSVLTQLNSLAPLPAAALVLLKLPNNHSYLRYQLRQLKQQLAPNSTILASAKAKDITPNLLAIFQQELGPTSASLTVKKCRLITATIDPALPSPTTPQFPIRWKTEDDQQLLINHANVFSREQLDQGARFLLQHIPVCAPEQRVIDLGCGNGVLGLAMLERQPQINMVFADESYMAVDSARLTLAANRPDLLAQAEFSVDDCLSQQAAESADFIICNPPFHQQNAITDHIAWQMFTDARRVLKKHGRLRIVANRHLAYSEKLARLFGGCIHVASNAKFTILEAIKRN</sequence>
<keyword evidence="3 6" id="KW-0489">Methyltransferase</keyword>
<evidence type="ECO:0000256" key="6">
    <source>
        <dbReference type="HAMAP-Rule" id="MF_01859"/>
    </source>
</evidence>
<keyword evidence="5 6" id="KW-0949">S-adenosyl-L-methionine</keyword>
<dbReference type="EMBL" id="SACS01000001">
    <property type="protein sequence ID" value="RVU41724.1"/>
    <property type="molecule type" value="Genomic_DNA"/>
</dbReference>
<organism evidence="9 10">
    <name type="scientific">Rheinheimera riviphila</name>
    <dbReference type="NCBI Taxonomy" id="1834037"/>
    <lineage>
        <taxon>Bacteria</taxon>
        <taxon>Pseudomonadati</taxon>
        <taxon>Pseudomonadota</taxon>
        <taxon>Gammaproteobacteria</taxon>
        <taxon>Chromatiales</taxon>
        <taxon>Chromatiaceae</taxon>
        <taxon>Rheinheimera</taxon>
    </lineage>
</organism>
<dbReference type="Gene3D" id="3.40.50.150">
    <property type="entry name" value="Vaccinia Virus protein VP39"/>
    <property type="match status" value="2"/>
</dbReference>
<comment type="catalytic activity">
    <reaction evidence="6">
        <text>guanosine(1835) in 23S rRNA + S-adenosyl-L-methionine = N(2)-methylguanosine(1835) in 23S rRNA + S-adenosyl-L-homocysteine + H(+)</text>
        <dbReference type="Rhea" id="RHEA:42744"/>
        <dbReference type="Rhea" id="RHEA-COMP:10217"/>
        <dbReference type="Rhea" id="RHEA-COMP:10218"/>
        <dbReference type="ChEBI" id="CHEBI:15378"/>
        <dbReference type="ChEBI" id="CHEBI:57856"/>
        <dbReference type="ChEBI" id="CHEBI:59789"/>
        <dbReference type="ChEBI" id="CHEBI:74269"/>
        <dbReference type="ChEBI" id="CHEBI:74481"/>
        <dbReference type="EC" id="2.1.1.174"/>
    </reaction>
</comment>
<dbReference type="PIRSF" id="PIRSF037565">
    <property type="entry name" value="RRNA_m2G_Mtase_RsmD_prd"/>
    <property type="match status" value="1"/>
</dbReference>
<keyword evidence="1 6" id="KW-0963">Cytoplasm</keyword>
<dbReference type="InterPro" id="IPR029063">
    <property type="entry name" value="SAM-dependent_MTases_sf"/>
</dbReference>
<keyword evidence="10" id="KW-1185">Reference proteome</keyword>
<dbReference type="RefSeq" id="WP_127697119.1">
    <property type="nucleotide sequence ID" value="NZ_SACS01000001.1"/>
</dbReference>
<dbReference type="GO" id="GO:0003676">
    <property type="term" value="F:nucleic acid binding"/>
    <property type="evidence" value="ECO:0007669"/>
    <property type="project" value="InterPro"/>
</dbReference>
<dbReference type="AlphaFoldDB" id="A0A437R4N3"/>
<dbReference type="Pfam" id="PF05175">
    <property type="entry name" value="MTS"/>
    <property type="match status" value="1"/>
</dbReference>
<dbReference type="Pfam" id="PF26049">
    <property type="entry name" value="RLMG_N"/>
    <property type="match status" value="1"/>
</dbReference>
<dbReference type="CDD" id="cd02440">
    <property type="entry name" value="AdoMet_MTases"/>
    <property type="match status" value="1"/>
</dbReference>
<evidence type="ECO:0000259" key="7">
    <source>
        <dbReference type="Pfam" id="PF05175"/>
    </source>
</evidence>
<dbReference type="InterPro" id="IPR058679">
    <property type="entry name" value="RlmG_N"/>
</dbReference>
<evidence type="ECO:0000256" key="2">
    <source>
        <dbReference type="ARBA" id="ARBA00022552"/>
    </source>
</evidence>
<name>A0A437R4N3_9GAMM</name>
<dbReference type="OrthoDB" id="29650at2"/>
<reference evidence="9 10" key="1">
    <citation type="submission" date="2019-01" db="EMBL/GenBank/DDBJ databases">
        <authorList>
            <person name="Chen W.-M."/>
        </authorList>
    </citation>
    <scope>NUCLEOTIDE SEQUENCE [LARGE SCALE GENOMIC DNA]</scope>
    <source>
        <strain evidence="9 10">KYPC3</strain>
    </source>
</reference>
<dbReference type="GO" id="GO:0005737">
    <property type="term" value="C:cytoplasm"/>
    <property type="evidence" value="ECO:0007669"/>
    <property type="project" value="UniProtKB-SubCell"/>
</dbReference>
<dbReference type="Proteomes" id="UP000283077">
    <property type="component" value="Unassembled WGS sequence"/>
</dbReference>
<feature type="domain" description="Methyltransferase small" evidence="7">
    <location>
        <begin position="205"/>
        <end position="374"/>
    </location>
</feature>
<evidence type="ECO:0000256" key="3">
    <source>
        <dbReference type="ARBA" id="ARBA00022603"/>
    </source>
</evidence>
<dbReference type="PANTHER" id="PTHR47816">
    <property type="entry name" value="RIBOSOMAL RNA SMALL SUBUNIT METHYLTRANSFERASE C"/>
    <property type="match status" value="1"/>
</dbReference>
<dbReference type="PROSITE" id="PS00092">
    <property type="entry name" value="N6_MTASE"/>
    <property type="match status" value="1"/>
</dbReference>
<evidence type="ECO:0000313" key="10">
    <source>
        <dbReference type="Proteomes" id="UP000283077"/>
    </source>
</evidence>
<dbReference type="InterPro" id="IPR002052">
    <property type="entry name" value="DNA_methylase_N6_adenine_CS"/>
</dbReference>
<dbReference type="InterPro" id="IPR017237">
    <property type="entry name" value="RLMG"/>
</dbReference>
<dbReference type="EC" id="2.1.1.174" evidence="6"/>
<dbReference type="InterPro" id="IPR046977">
    <property type="entry name" value="RsmC/RlmG"/>
</dbReference>
<evidence type="ECO:0000256" key="5">
    <source>
        <dbReference type="ARBA" id="ARBA00022691"/>
    </source>
</evidence>